<organism evidence="6 7">
    <name type="scientific">Zobellia uliginosa</name>
    <dbReference type="NCBI Taxonomy" id="143224"/>
    <lineage>
        <taxon>Bacteria</taxon>
        <taxon>Pseudomonadati</taxon>
        <taxon>Bacteroidota</taxon>
        <taxon>Flavobacteriia</taxon>
        <taxon>Flavobacteriales</taxon>
        <taxon>Flavobacteriaceae</taxon>
        <taxon>Zobellia</taxon>
    </lineage>
</organism>
<keyword evidence="3" id="KW-0804">Transcription</keyword>
<proteinExistence type="predicted"/>
<evidence type="ECO:0000256" key="1">
    <source>
        <dbReference type="ARBA" id="ARBA00023015"/>
    </source>
</evidence>
<accession>A0ABY1L521</accession>
<keyword evidence="2 4" id="KW-0238">DNA-binding</keyword>
<evidence type="ECO:0000256" key="4">
    <source>
        <dbReference type="PROSITE-ProRule" id="PRU00335"/>
    </source>
</evidence>
<protein>
    <submittedName>
        <fullName evidence="6">Transcriptional regulator, TetR family</fullName>
    </submittedName>
</protein>
<comment type="caution">
    <text evidence="6">The sequence shown here is derived from an EMBL/GenBank/DDBJ whole genome shotgun (WGS) entry which is preliminary data.</text>
</comment>
<evidence type="ECO:0000313" key="6">
    <source>
        <dbReference type="EMBL" id="SIT08455.1"/>
    </source>
</evidence>
<dbReference type="Pfam" id="PF00440">
    <property type="entry name" value="TetR_N"/>
    <property type="match status" value="1"/>
</dbReference>
<sequence length="176" mass="19401">MVALAKVFRAKGYEGTSLAELSEVTGLKKASLYHRFPKGKEAMATSVFNYIGDWVQANVFAALADENNTPEVRLKNGLNHIATFYDGGRESCIFRAFSMETGLHLFEKNISAGMNEWISVFTRIGVALGQGPESAKANAVQTLIDIQGSLIVSKGLNDTDVFEQTLHNIEHRYLNK</sequence>
<evidence type="ECO:0000313" key="7">
    <source>
        <dbReference type="Proteomes" id="UP000185728"/>
    </source>
</evidence>
<dbReference type="Gene3D" id="1.10.357.10">
    <property type="entry name" value="Tetracycline Repressor, domain 2"/>
    <property type="match status" value="1"/>
</dbReference>
<evidence type="ECO:0000256" key="2">
    <source>
        <dbReference type="ARBA" id="ARBA00023125"/>
    </source>
</evidence>
<dbReference type="PROSITE" id="PS50977">
    <property type="entry name" value="HTH_TETR_2"/>
    <property type="match status" value="1"/>
</dbReference>
<dbReference type="InterPro" id="IPR001647">
    <property type="entry name" value="HTH_TetR"/>
</dbReference>
<name>A0ABY1L521_9FLAO</name>
<dbReference type="PANTHER" id="PTHR47506">
    <property type="entry name" value="TRANSCRIPTIONAL REGULATORY PROTEIN"/>
    <property type="match status" value="1"/>
</dbReference>
<dbReference type="Proteomes" id="UP000185728">
    <property type="component" value="Unassembled WGS sequence"/>
</dbReference>
<dbReference type="PANTHER" id="PTHR47506:SF1">
    <property type="entry name" value="HTH-TYPE TRANSCRIPTIONAL REGULATOR YJDC"/>
    <property type="match status" value="1"/>
</dbReference>
<evidence type="ECO:0000259" key="5">
    <source>
        <dbReference type="PROSITE" id="PS50977"/>
    </source>
</evidence>
<keyword evidence="7" id="KW-1185">Reference proteome</keyword>
<dbReference type="EMBL" id="FTOB01000009">
    <property type="protein sequence ID" value="SIT08455.1"/>
    <property type="molecule type" value="Genomic_DNA"/>
</dbReference>
<reference evidence="6 7" key="1">
    <citation type="submission" date="2017-01" db="EMBL/GenBank/DDBJ databases">
        <authorList>
            <person name="Varghese N."/>
            <person name="Submissions S."/>
        </authorList>
    </citation>
    <scope>NUCLEOTIDE SEQUENCE [LARGE SCALE GENOMIC DNA]</scope>
    <source>
        <strain evidence="6 7">DSM 2061</strain>
    </source>
</reference>
<keyword evidence="1" id="KW-0805">Transcription regulation</keyword>
<evidence type="ECO:0000256" key="3">
    <source>
        <dbReference type="ARBA" id="ARBA00023163"/>
    </source>
</evidence>
<dbReference type="InterPro" id="IPR036271">
    <property type="entry name" value="Tet_transcr_reg_TetR-rel_C_sf"/>
</dbReference>
<feature type="domain" description="HTH tetR-type" evidence="5">
    <location>
        <begin position="1"/>
        <end position="54"/>
    </location>
</feature>
<dbReference type="SUPFAM" id="SSF48498">
    <property type="entry name" value="Tetracyclin repressor-like, C-terminal domain"/>
    <property type="match status" value="1"/>
</dbReference>
<feature type="DNA-binding region" description="H-T-H motif" evidence="4">
    <location>
        <begin position="17"/>
        <end position="36"/>
    </location>
</feature>
<dbReference type="InterPro" id="IPR009057">
    <property type="entry name" value="Homeodomain-like_sf"/>
</dbReference>
<gene>
    <name evidence="6" type="ORF">SAMN05421766_10935</name>
</gene>
<dbReference type="SUPFAM" id="SSF46689">
    <property type="entry name" value="Homeodomain-like"/>
    <property type="match status" value="1"/>
</dbReference>